<protein>
    <submittedName>
        <fullName evidence="2">Putative dehydrogenase</fullName>
    </submittedName>
</protein>
<gene>
    <name evidence="2" type="ORF">HNR46_002572</name>
</gene>
<dbReference type="Gene3D" id="3.30.360.10">
    <property type="entry name" value="Dihydrodipicolinate Reductase, domain 2"/>
    <property type="match status" value="1"/>
</dbReference>
<dbReference type="InterPro" id="IPR052515">
    <property type="entry name" value="Gfo/Idh/MocA_Oxidoreductase"/>
</dbReference>
<name>A0A840V1W8_9BACT</name>
<dbReference type="Pfam" id="PF01408">
    <property type="entry name" value="GFO_IDH_MocA"/>
    <property type="match status" value="1"/>
</dbReference>
<dbReference type="EMBL" id="JACHFD010000012">
    <property type="protein sequence ID" value="MBB5352327.1"/>
    <property type="molecule type" value="Genomic_DNA"/>
</dbReference>
<dbReference type="PANTHER" id="PTHR43249">
    <property type="entry name" value="UDP-N-ACETYL-2-AMINO-2-DEOXY-D-GLUCURONATE OXIDASE"/>
    <property type="match status" value="1"/>
</dbReference>
<accession>A0A840V1W8</accession>
<sequence>MSEKPVRVAIVGLGFGAEFIPIYQRHPGAEMVAICQRTQSTLDEVGDKFGVAKRYRSYEDLLADPEIDAVHINTPIPNHAEQSIAALEAGKHVACTVPMATSVEDCRRIVDLVKSTGLHYMMMETVVYAREFLFMRELYLKGELGKLQFLKASHQQDMDGWPGYWPGLPPMHYATHCVGPVLGLGRNEAEYVSCFPSGTIREEMHDCYGSPFAVETCHIRFKDSDLSAQVYRSLFDVARQYRESFEVYGSKKAVEWPLVEHEPLVVHTAKRPEPEIPERVECPDFGHWLPEEIAPFTRGGVYGGEEGGDHLSFTQGAGHGGSHPHLVHQFVELLHGRGEGYPNAVQSANITCTGILAHESALKGGELIRLPDFTLQS</sequence>
<keyword evidence="3" id="KW-1185">Reference proteome</keyword>
<feature type="domain" description="Gfo/Idh/MocA-like oxidoreductase N-terminal" evidence="1">
    <location>
        <begin position="6"/>
        <end position="122"/>
    </location>
</feature>
<dbReference type="SUPFAM" id="SSF55347">
    <property type="entry name" value="Glyceraldehyde-3-phosphate dehydrogenase-like, C-terminal domain"/>
    <property type="match status" value="1"/>
</dbReference>
<proteinExistence type="predicted"/>
<reference evidence="2 3" key="1">
    <citation type="submission" date="2020-08" db="EMBL/GenBank/DDBJ databases">
        <title>Genomic Encyclopedia of Type Strains, Phase IV (KMG-IV): sequencing the most valuable type-strain genomes for metagenomic binning, comparative biology and taxonomic classification.</title>
        <authorList>
            <person name="Goeker M."/>
        </authorList>
    </citation>
    <scope>NUCLEOTIDE SEQUENCE [LARGE SCALE GENOMIC DNA]</scope>
    <source>
        <strain evidence="2 3">YC6886</strain>
    </source>
</reference>
<evidence type="ECO:0000313" key="3">
    <source>
        <dbReference type="Proteomes" id="UP000557717"/>
    </source>
</evidence>
<dbReference type="PANTHER" id="PTHR43249:SF1">
    <property type="entry name" value="D-GLUCOSIDE 3-DEHYDROGENASE"/>
    <property type="match status" value="1"/>
</dbReference>
<dbReference type="InterPro" id="IPR000683">
    <property type="entry name" value="Gfo/Idh/MocA-like_OxRdtase_N"/>
</dbReference>
<dbReference type="RefSeq" id="WP_184019268.1">
    <property type="nucleotide sequence ID" value="NZ_JACHFD010000012.1"/>
</dbReference>
<comment type="caution">
    <text evidence="2">The sequence shown here is derived from an EMBL/GenBank/DDBJ whole genome shotgun (WGS) entry which is preliminary data.</text>
</comment>
<dbReference type="GO" id="GO:0000166">
    <property type="term" value="F:nucleotide binding"/>
    <property type="evidence" value="ECO:0007669"/>
    <property type="project" value="InterPro"/>
</dbReference>
<evidence type="ECO:0000259" key="1">
    <source>
        <dbReference type="Pfam" id="PF01408"/>
    </source>
</evidence>
<dbReference type="InterPro" id="IPR036291">
    <property type="entry name" value="NAD(P)-bd_dom_sf"/>
</dbReference>
<dbReference type="Gene3D" id="3.40.50.720">
    <property type="entry name" value="NAD(P)-binding Rossmann-like Domain"/>
    <property type="match status" value="1"/>
</dbReference>
<dbReference type="AlphaFoldDB" id="A0A840V1W8"/>
<dbReference type="Proteomes" id="UP000557717">
    <property type="component" value="Unassembled WGS sequence"/>
</dbReference>
<dbReference type="SUPFAM" id="SSF51735">
    <property type="entry name" value="NAD(P)-binding Rossmann-fold domains"/>
    <property type="match status" value="1"/>
</dbReference>
<organism evidence="2 3">
    <name type="scientific">Haloferula luteola</name>
    <dbReference type="NCBI Taxonomy" id="595692"/>
    <lineage>
        <taxon>Bacteria</taxon>
        <taxon>Pseudomonadati</taxon>
        <taxon>Verrucomicrobiota</taxon>
        <taxon>Verrucomicrobiia</taxon>
        <taxon>Verrucomicrobiales</taxon>
        <taxon>Verrucomicrobiaceae</taxon>
        <taxon>Haloferula</taxon>
    </lineage>
</organism>
<evidence type="ECO:0000313" key="2">
    <source>
        <dbReference type="EMBL" id="MBB5352327.1"/>
    </source>
</evidence>